<dbReference type="AlphaFoldDB" id="I2GL25"/>
<organism evidence="1 2">
    <name type="scientific">Fibrisoma limi BUZ 3</name>
    <dbReference type="NCBI Taxonomy" id="1185876"/>
    <lineage>
        <taxon>Bacteria</taxon>
        <taxon>Pseudomonadati</taxon>
        <taxon>Bacteroidota</taxon>
        <taxon>Cytophagia</taxon>
        <taxon>Cytophagales</taxon>
        <taxon>Spirosomataceae</taxon>
        <taxon>Fibrisoma</taxon>
    </lineage>
</organism>
<comment type="caution">
    <text evidence="1">The sequence shown here is derived from an EMBL/GenBank/DDBJ whole genome shotgun (WGS) entry which is preliminary data.</text>
</comment>
<gene>
    <name evidence="1" type="ORF">BN8_03789</name>
</gene>
<evidence type="ECO:0000313" key="2">
    <source>
        <dbReference type="Proteomes" id="UP000009309"/>
    </source>
</evidence>
<sequence length="98" mass="11161">MFLSNKESKFDSVKTALEQYYKQPLKPLQFTESNGDFSALKPIWVAHINEDCFLVFTKSDTYRPSSPNSLRIAIGYGLTKKEQEAFALLGGDNYDDKL</sequence>
<name>I2GL25_9BACT</name>
<dbReference type="Proteomes" id="UP000009309">
    <property type="component" value="Unassembled WGS sequence"/>
</dbReference>
<reference evidence="1 2" key="1">
    <citation type="journal article" date="2012" name="J. Bacteriol.">
        <title>Genome Sequence of the Filamentous Bacterium Fibrisoma limi BUZ 3T.</title>
        <authorList>
            <person name="Filippini M."/>
            <person name="Qi W."/>
            <person name="Jaenicke S."/>
            <person name="Goesmann A."/>
            <person name="Smits T.H."/>
            <person name="Bagheri H.C."/>
        </authorList>
    </citation>
    <scope>NUCLEOTIDE SEQUENCE [LARGE SCALE GENOMIC DNA]</scope>
    <source>
        <strain evidence="2">BUZ 3T</strain>
    </source>
</reference>
<dbReference type="EMBL" id="CAIT01000007">
    <property type="protein sequence ID" value="CCH54601.1"/>
    <property type="molecule type" value="Genomic_DNA"/>
</dbReference>
<keyword evidence="2" id="KW-1185">Reference proteome</keyword>
<accession>I2GL25</accession>
<evidence type="ECO:0000313" key="1">
    <source>
        <dbReference type="EMBL" id="CCH54601.1"/>
    </source>
</evidence>
<proteinExistence type="predicted"/>
<protein>
    <submittedName>
        <fullName evidence="1">Uncharacterized protein</fullName>
    </submittedName>
</protein>